<dbReference type="Pfam" id="PF00664">
    <property type="entry name" value="ABC_membrane"/>
    <property type="match status" value="1"/>
</dbReference>
<accession>A0AAV2I3F4</accession>
<sequence length="462" mass="51279">MKIRTALVAAVYKKSLTMNNETKKKFTMGNIVNLMSIDCQILQDVTSNLYIVISAPFQICIAFYFLNDALGLSFVAGVAVIVALIPLNARVTVLAKRAQTEQLRVKDERLKTMNEILSGIKVLKLYAWETSFEERIQTLRGRELKLLRTAAILNIINVFSWLCSPVLVATTTFITYIFVSSEHSLDSKTAFVSLILFNILSLPMNKLPTIVSDLVSAHVSVGRLQEFLSGIDLNGNDVIRVSMSDKTTYVGQARSMRLQTEKSAVYISNATFHWDRALAPVLKNLDVNIPTGKLVAVVGQMGAGKSSLLSAILGEMEKVSGDIVVRGTLAYAPQQPWIQNMTVKQNILFDRRYHHNRYTRVVKACSLQSDLEQLMGGENAEIGENGANLSGGQKQRVSLARTIYCDADLYLFDDPLSALDTHVAKHIFKNVISNSGMLKSKTRLLVTHGVHWLPMVDIILVL</sequence>
<evidence type="ECO:0000256" key="6">
    <source>
        <dbReference type="ARBA" id="ARBA00022840"/>
    </source>
</evidence>
<evidence type="ECO:0000256" key="5">
    <source>
        <dbReference type="ARBA" id="ARBA00022741"/>
    </source>
</evidence>
<dbReference type="Pfam" id="PF00005">
    <property type="entry name" value="ABC_tran"/>
    <property type="match status" value="1"/>
</dbReference>
<dbReference type="InterPro" id="IPR036640">
    <property type="entry name" value="ABC1_TM_sf"/>
</dbReference>
<dbReference type="InterPro" id="IPR017871">
    <property type="entry name" value="ABC_transporter-like_CS"/>
</dbReference>
<dbReference type="GO" id="GO:0005774">
    <property type="term" value="C:vacuolar membrane"/>
    <property type="evidence" value="ECO:0007669"/>
    <property type="project" value="UniProtKB-SubCell"/>
</dbReference>
<keyword evidence="2" id="KW-0813">Transport</keyword>
<evidence type="ECO:0000259" key="10">
    <source>
        <dbReference type="PROSITE" id="PS50893"/>
    </source>
</evidence>
<dbReference type="SUPFAM" id="SSF90123">
    <property type="entry name" value="ABC transporter transmembrane region"/>
    <property type="match status" value="1"/>
</dbReference>
<organism evidence="12 13">
    <name type="scientific">Lymnaea stagnalis</name>
    <name type="common">Great pond snail</name>
    <name type="synonym">Helix stagnalis</name>
    <dbReference type="NCBI Taxonomy" id="6523"/>
    <lineage>
        <taxon>Eukaryota</taxon>
        <taxon>Metazoa</taxon>
        <taxon>Spiralia</taxon>
        <taxon>Lophotrochozoa</taxon>
        <taxon>Mollusca</taxon>
        <taxon>Gastropoda</taxon>
        <taxon>Heterobranchia</taxon>
        <taxon>Euthyneura</taxon>
        <taxon>Panpulmonata</taxon>
        <taxon>Hygrophila</taxon>
        <taxon>Lymnaeoidea</taxon>
        <taxon>Lymnaeidae</taxon>
        <taxon>Lymnaea</taxon>
    </lineage>
</organism>
<evidence type="ECO:0000313" key="12">
    <source>
        <dbReference type="EMBL" id="CAL1540698.1"/>
    </source>
</evidence>
<dbReference type="GO" id="GO:0005524">
    <property type="term" value="F:ATP binding"/>
    <property type="evidence" value="ECO:0007669"/>
    <property type="project" value="UniProtKB-KW"/>
</dbReference>
<dbReference type="InterPro" id="IPR011527">
    <property type="entry name" value="ABC1_TM_dom"/>
</dbReference>
<feature type="transmembrane region" description="Helical" evidence="9">
    <location>
        <begin position="72"/>
        <end position="89"/>
    </location>
</feature>
<proteinExistence type="predicted"/>
<keyword evidence="8 9" id="KW-0472">Membrane</keyword>
<keyword evidence="7 9" id="KW-1133">Transmembrane helix</keyword>
<dbReference type="GO" id="GO:0016887">
    <property type="term" value="F:ATP hydrolysis activity"/>
    <property type="evidence" value="ECO:0007669"/>
    <property type="project" value="InterPro"/>
</dbReference>
<dbReference type="GO" id="GO:0140359">
    <property type="term" value="F:ABC-type transporter activity"/>
    <property type="evidence" value="ECO:0007669"/>
    <property type="project" value="InterPro"/>
</dbReference>
<dbReference type="SMART" id="SM00382">
    <property type="entry name" value="AAA"/>
    <property type="match status" value="1"/>
</dbReference>
<keyword evidence="5" id="KW-0547">Nucleotide-binding</keyword>
<evidence type="ECO:0000256" key="2">
    <source>
        <dbReference type="ARBA" id="ARBA00022448"/>
    </source>
</evidence>
<gene>
    <name evidence="12" type="ORF">GSLYS_00014347001</name>
</gene>
<evidence type="ECO:0000256" key="4">
    <source>
        <dbReference type="ARBA" id="ARBA00022737"/>
    </source>
</evidence>
<comment type="caution">
    <text evidence="12">The sequence shown here is derived from an EMBL/GenBank/DDBJ whole genome shotgun (WGS) entry which is preliminary data.</text>
</comment>
<evidence type="ECO:0000259" key="11">
    <source>
        <dbReference type="PROSITE" id="PS50929"/>
    </source>
</evidence>
<dbReference type="CDD" id="cd03250">
    <property type="entry name" value="ABCC_MRP_domain1"/>
    <property type="match status" value="1"/>
</dbReference>
<dbReference type="Gene3D" id="3.40.50.300">
    <property type="entry name" value="P-loop containing nucleotide triphosphate hydrolases"/>
    <property type="match status" value="1"/>
</dbReference>
<feature type="domain" description="ABC transmembrane type-1" evidence="11">
    <location>
        <begin position="1"/>
        <end position="216"/>
    </location>
</feature>
<dbReference type="InterPro" id="IPR003593">
    <property type="entry name" value="AAA+_ATPase"/>
</dbReference>
<keyword evidence="4" id="KW-0677">Repeat</keyword>
<dbReference type="PROSITE" id="PS50929">
    <property type="entry name" value="ABC_TM1F"/>
    <property type="match status" value="1"/>
</dbReference>
<dbReference type="FunFam" id="1.20.1560.10:FF:000006">
    <property type="entry name" value="ATP-binding cassette, sub-family C (CFTR/MRP), member 9"/>
    <property type="match status" value="1"/>
</dbReference>
<dbReference type="Gene3D" id="1.20.1560.10">
    <property type="entry name" value="ABC transporter type 1, transmembrane domain"/>
    <property type="match status" value="1"/>
</dbReference>
<dbReference type="PANTHER" id="PTHR24223:SF443">
    <property type="entry name" value="MULTIDRUG-RESISTANCE LIKE PROTEIN 1, ISOFORM I"/>
    <property type="match status" value="1"/>
</dbReference>
<dbReference type="InterPro" id="IPR027417">
    <property type="entry name" value="P-loop_NTPase"/>
</dbReference>
<comment type="subcellular location">
    <subcellularLocation>
        <location evidence="1">Vacuole membrane</location>
        <topology evidence="1">Multi-pass membrane protein</topology>
    </subcellularLocation>
</comment>
<keyword evidence="3 9" id="KW-0812">Transmembrane</keyword>
<evidence type="ECO:0000256" key="7">
    <source>
        <dbReference type="ARBA" id="ARBA00022989"/>
    </source>
</evidence>
<dbReference type="AlphaFoldDB" id="A0AAV2I3F4"/>
<evidence type="ECO:0000256" key="8">
    <source>
        <dbReference type="ARBA" id="ARBA00023136"/>
    </source>
</evidence>
<evidence type="ECO:0000256" key="9">
    <source>
        <dbReference type="SAM" id="Phobius"/>
    </source>
</evidence>
<feature type="transmembrane region" description="Helical" evidence="9">
    <location>
        <begin position="49"/>
        <end position="66"/>
    </location>
</feature>
<protein>
    <submittedName>
        <fullName evidence="12">Uncharacterized protein</fullName>
    </submittedName>
</protein>
<keyword evidence="13" id="KW-1185">Reference proteome</keyword>
<evidence type="ECO:0000256" key="1">
    <source>
        <dbReference type="ARBA" id="ARBA00004128"/>
    </source>
</evidence>
<evidence type="ECO:0000256" key="3">
    <source>
        <dbReference type="ARBA" id="ARBA00022692"/>
    </source>
</evidence>
<dbReference type="CDD" id="cd18595">
    <property type="entry name" value="ABC_6TM_MRP1_2_3_6_D1_like"/>
    <property type="match status" value="1"/>
</dbReference>
<dbReference type="EMBL" id="CAXITT010000395">
    <property type="protein sequence ID" value="CAL1540698.1"/>
    <property type="molecule type" value="Genomic_DNA"/>
</dbReference>
<dbReference type="SUPFAM" id="SSF52540">
    <property type="entry name" value="P-loop containing nucleoside triphosphate hydrolases"/>
    <property type="match status" value="1"/>
</dbReference>
<feature type="non-terminal residue" evidence="12">
    <location>
        <position position="462"/>
    </location>
</feature>
<feature type="transmembrane region" description="Helical" evidence="9">
    <location>
        <begin position="150"/>
        <end position="179"/>
    </location>
</feature>
<keyword evidence="6" id="KW-0067">ATP-binding</keyword>
<dbReference type="FunFam" id="3.40.50.300:FF:000997">
    <property type="entry name" value="Multidrug resistance-associated protein 1"/>
    <property type="match status" value="1"/>
</dbReference>
<dbReference type="InterPro" id="IPR003439">
    <property type="entry name" value="ABC_transporter-like_ATP-bd"/>
</dbReference>
<dbReference type="PROSITE" id="PS00211">
    <property type="entry name" value="ABC_TRANSPORTER_1"/>
    <property type="match status" value="1"/>
</dbReference>
<evidence type="ECO:0000313" key="13">
    <source>
        <dbReference type="Proteomes" id="UP001497497"/>
    </source>
</evidence>
<reference evidence="12 13" key="1">
    <citation type="submission" date="2024-04" db="EMBL/GenBank/DDBJ databases">
        <authorList>
            <consortium name="Genoscope - CEA"/>
            <person name="William W."/>
        </authorList>
    </citation>
    <scope>NUCLEOTIDE SEQUENCE [LARGE SCALE GENOMIC DNA]</scope>
</reference>
<dbReference type="PROSITE" id="PS50893">
    <property type="entry name" value="ABC_TRANSPORTER_2"/>
    <property type="match status" value="1"/>
</dbReference>
<feature type="domain" description="ABC transporter" evidence="10">
    <location>
        <begin position="265"/>
        <end position="462"/>
    </location>
</feature>
<dbReference type="Proteomes" id="UP001497497">
    <property type="component" value="Unassembled WGS sequence"/>
</dbReference>
<dbReference type="InterPro" id="IPR050173">
    <property type="entry name" value="ABC_transporter_C-like"/>
</dbReference>
<name>A0AAV2I3F4_LYMST</name>
<dbReference type="PANTHER" id="PTHR24223">
    <property type="entry name" value="ATP-BINDING CASSETTE SUB-FAMILY C"/>
    <property type="match status" value="1"/>
</dbReference>